<sequence length="238" mass="26104">MATLDCQNLFGHESAEHVDDDARFATTLPAKKGEDVRRANDGDGAAGGRRTRPPQPQQSGATGGGGGGAREQRVAVDAGAVAVTDCQSYSSPARSRRARPWSLRVPGADSLSPPHGAAAAAAAHFIFVSSRRSHRRDATPATDWPYDFYRVFRILAIESFRRLFFVSAVPLARKNNPHSCEYYGVRRRRRPRIVPNRSPGCLECLRPPPARPPASARRMRKITKRTRRVVCVRVPALG</sequence>
<comment type="caution">
    <text evidence="2">The sequence shown here is derived from an EMBL/GenBank/DDBJ whole genome shotgun (WGS) entry which is preliminary data.</text>
</comment>
<accession>A0AAN9TUB7</accession>
<protein>
    <submittedName>
        <fullName evidence="2">Uncharacterized protein</fullName>
    </submittedName>
</protein>
<proteinExistence type="predicted"/>
<feature type="region of interest" description="Disordered" evidence="1">
    <location>
        <begin position="21"/>
        <end position="72"/>
    </location>
</feature>
<evidence type="ECO:0000313" key="2">
    <source>
        <dbReference type="EMBL" id="KAK7604316.1"/>
    </source>
</evidence>
<keyword evidence="3" id="KW-1185">Reference proteome</keyword>
<dbReference type="EMBL" id="JBBCAQ010000004">
    <property type="protein sequence ID" value="KAK7604316.1"/>
    <property type="molecule type" value="Genomic_DNA"/>
</dbReference>
<gene>
    <name evidence="2" type="ORF">V9T40_004589</name>
</gene>
<evidence type="ECO:0000256" key="1">
    <source>
        <dbReference type="SAM" id="MobiDB-lite"/>
    </source>
</evidence>
<evidence type="ECO:0000313" key="3">
    <source>
        <dbReference type="Proteomes" id="UP001367676"/>
    </source>
</evidence>
<organism evidence="2 3">
    <name type="scientific">Parthenolecanium corni</name>
    <dbReference type="NCBI Taxonomy" id="536013"/>
    <lineage>
        <taxon>Eukaryota</taxon>
        <taxon>Metazoa</taxon>
        <taxon>Ecdysozoa</taxon>
        <taxon>Arthropoda</taxon>
        <taxon>Hexapoda</taxon>
        <taxon>Insecta</taxon>
        <taxon>Pterygota</taxon>
        <taxon>Neoptera</taxon>
        <taxon>Paraneoptera</taxon>
        <taxon>Hemiptera</taxon>
        <taxon>Sternorrhyncha</taxon>
        <taxon>Coccoidea</taxon>
        <taxon>Coccidae</taxon>
        <taxon>Parthenolecanium</taxon>
    </lineage>
</organism>
<name>A0AAN9TUB7_9HEMI</name>
<reference evidence="2 3" key="1">
    <citation type="submission" date="2024-03" db="EMBL/GenBank/DDBJ databases">
        <title>Adaptation during the transition from Ophiocordyceps entomopathogen to insect associate is accompanied by gene loss and intensified selection.</title>
        <authorList>
            <person name="Ward C.M."/>
            <person name="Onetto C.A."/>
            <person name="Borneman A.R."/>
        </authorList>
    </citation>
    <scope>NUCLEOTIDE SEQUENCE [LARGE SCALE GENOMIC DNA]</scope>
    <source>
        <strain evidence="2">AWRI1</strain>
        <tissue evidence="2">Single Adult Female</tissue>
    </source>
</reference>
<feature type="compositionally biased region" description="Basic and acidic residues" evidence="1">
    <location>
        <begin position="31"/>
        <end position="41"/>
    </location>
</feature>
<dbReference type="AlphaFoldDB" id="A0AAN9TUB7"/>
<dbReference type="Proteomes" id="UP001367676">
    <property type="component" value="Unassembled WGS sequence"/>
</dbReference>